<reference evidence="2 3" key="1">
    <citation type="submission" date="2023-12" db="EMBL/GenBank/DDBJ databases">
        <title>A high-quality genome assembly for Dillenia turbinata (Dilleniales).</title>
        <authorList>
            <person name="Chanderbali A."/>
        </authorList>
    </citation>
    <scope>NUCLEOTIDE SEQUENCE [LARGE SCALE GENOMIC DNA]</scope>
    <source>
        <strain evidence="2">LSX21</strain>
        <tissue evidence="2">Leaf</tissue>
    </source>
</reference>
<dbReference type="SMART" id="SM00256">
    <property type="entry name" value="FBOX"/>
    <property type="match status" value="1"/>
</dbReference>
<dbReference type="InterPro" id="IPR001810">
    <property type="entry name" value="F-box_dom"/>
</dbReference>
<proteinExistence type="predicted"/>
<feature type="domain" description="F-box" evidence="1">
    <location>
        <begin position="96"/>
        <end position="142"/>
    </location>
</feature>
<dbReference type="EMBL" id="JBAMMX010000009">
    <property type="protein sequence ID" value="KAK6934000.1"/>
    <property type="molecule type" value="Genomic_DNA"/>
</dbReference>
<dbReference type="PROSITE" id="PS50181">
    <property type="entry name" value="FBOX"/>
    <property type="match status" value="1"/>
</dbReference>
<evidence type="ECO:0000259" key="1">
    <source>
        <dbReference type="PROSITE" id="PS50181"/>
    </source>
</evidence>
<dbReference type="PANTHER" id="PTHR31482">
    <property type="entry name" value="ESTS AU081301(E20138)"/>
    <property type="match status" value="1"/>
</dbReference>
<dbReference type="Proteomes" id="UP001370490">
    <property type="component" value="Unassembled WGS sequence"/>
</dbReference>
<protein>
    <submittedName>
        <fullName evidence="2">F-box domain</fullName>
    </submittedName>
</protein>
<dbReference type="PANTHER" id="PTHR31482:SF18">
    <property type="entry name" value="ESTS AU081301(E20138)"/>
    <property type="match status" value="1"/>
</dbReference>
<sequence>MYSLPIPISESAQPPMLFILISCFSFILISKSLSHSLILPRKCEMGLLKLSPLSWEQFSNFVASWFRRGSFAISLVVPLRKKSCSREIMNAEEKGEISLLDLPDLALECILERLSPTGLCNMAGVCTSLRERCQSDHLWEKHMKQKWGRVIGEATYREWQLRIAQKKQSIVVDQSKQKGLLKLVQKLRPISWVRSNFHKRNKPKNILAVDSIMTWYLSLERGKFSFPAQIYNRENGHVGFMLSCYDAEVTYNSGTDTFIARYSPHGRQMTEDSISWDRLRAAPVNTPAYELHVSDCLNDLRPGDHIEIQWRRNKEFPYGWWYGVVGHLEFCNGVEHHCRCHKNDTVILEFNQYAPGSRWRYTTVNRKNHREEGDEVDGFYGGIRKLYKEDEISMWKRHWPSQVLE</sequence>
<dbReference type="AlphaFoldDB" id="A0AAN8VGW4"/>
<comment type="caution">
    <text evidence="2">The sequence shown here is derived from an EMBL/GenBank/DDBJ whole genome shotgun (WGS) entry which is preliminary data.</text>
</comment>
<dbReference type="InterPro" id="IPR036047">
    <property type="entry name" value="F-box-like_dom_sf"/>
</dbReference>
<keyword evidence="3" id="KW-1185">Reference proteome</keyword>
<name>A0AAN8VGW4_9MAGN</name>
<dbReference type="SUPFAM" id="SSF81383">
    <property type="entry name" value="F-box domain"/>
    <property type="match status" value="1"/>
</dbReference>
<evidence type="ECO:0000313" key="3">
    <source>
        <dbReference type="Proteomes" id="UP001370490"/>
    </source>
</evidence>
<dbReference type="Pfam" id="PF00646">
    <property type="entry name" value="F-box"/>
    <property type="match status" value="1"/>
</dbReference>
<dbReference type="Gene3D" id="1.20.1280.50">
    <property type="match status" value="1"/>
</dbReference>
<organism evidence="2 3">
    <name type="scientific">Dillenia turbinata</name>
    <dbReference type="NCBI Taxonomy" id="194707"/>
    <lineage>
        <taxon>Eukaryota</taxon>
        <taxon>Viridiplantae</taxon>
        <taxon>Streptophyta</taxon>
        <taxon>Embryophyta</taxon>
        <taxon>Tracheophyta</taxon>
        <taxon>Spermatophyta</taxon>
        <taxon>Magnoliopsida</taxon>
        <taxon>eudicotyledons</taxon>
        <taxon>Gunneridae</taxon>
        <taxon>Pentapetalae</taxon>
        <taxon>Dilleniales</taxon>
        <taxon>Dilleniaceae</taxon>
        <taxon>Dillenia</taxon>
    </lineage>
</organism>
<accession>A0AAN8VGW4</accession>
<gene>
    <name evidence="2" type="ORF">RJ641_036894</name>
</gene>
<evidence type="ECO:0000313" key="2">
    <source>
        <dbReference type="EMBL" id="KAK6934000.1"/>
    </source>
</evidence>